<dbReference type="GO" id="GO:0016251">
    <property type="term" value="F:RNA polymerase II general transcription initiation factor activity"/>
    <property type="evidence" value="ECO:0007669"/>
    <property type="project" value="InterPro"/>
</dbReference>
<dbReference type="GO" id="GO:0005669">
    <property type="term" value="C:transcription factor TFIID complex"/>
    <property type="evidence" value="ECO:0007669"/>
    <property type="project" value="InterPro"/>
</dbReference>
<dbReference type="CTD" id="8190"/>
<evidence type="ECO:0000313" key="8">
    <source>
        <dbReference type="RefSeq" id="XP_030376207.1"/>
    </source>
</evidence>
<reference evidence="8" key="1">
    <citation type="submission" date="2025-08" db="UniProtKB">
        <authorList>
            <consortium name="RefSeq"/>
        </authorList>
    </citation>
    <scope>IDENTIFICATION</scope>
    <source>
        <strain evidence="8">11010-0011.00</strain>
        <tissue evidence="8">Whole body</tissue>
    </source>
</reference>
<keyword evidence="5" id="KW-0539">Nucleus</keyword>
<dbReference type="Pfam" id="PF07571">
    <property type="entry name" value="TAF6_C"/>
    <property type="match status" value="1"/>
</dbReference>
<name>A0A6J2TMF9_DROLE</name>
<evidence type="ECO:0000256" key="3">
    <source>
        <dbReference type="ARBA" id="ARBA00023015"/>
    </source>
</evidence>
<dbReference type="AlphaFoldDB" id="A0A6J2TMF9"/>
<dbReference type="InterPro" id="IPR046344">
    <property type="entry name" value="TAF6_C_sf"/>
</dbReference>
<evidence type="ECO:0000259" key="6">
    <source>
        <dbReference type="Pfam" id="PF07571"/>
    </source>
</evidence>
<accession>A0A6J2TMF9</accession>
<dbReference type="PANTHER" id="PTHR10221">
    <property type="entry name" value="TRANSCRIPTION INITIATION FACTOR TFIID SUBUNIT 6"/>
    <property type="match status" value="1"/>
</dbReference>
<protein>
    <submittedName>
        <fullName evidence="8">Transcription initiation factor TFIID subunit 6</fullName>
    </submittedName>
</protein>
<dbReference type="FunFam" id="1.25.40.770:FF:000001">
    <property type="entry name" value="Transcription initiation factor TFIID subunit 6"/>
    <property type="match status" value="1"/>
</dbReference>
<dbReference type="InterPro" id="IPR037796">
    <property type="entry name" value="TAF6"/>
</dbReference>
<comment type="similarity">
    <text evidence="2">Belongs to the TAF6 family.</text>
</comment>
<dbReference type="OrthoDB" id="361039at2759"/>
<proteinExistence type="inferred from homology"/>
<evidence type="ECO:0000256" key="2">
    <source>
        <dbReference type="ARBA" id="ARBA00007688"/>
    </source>
</evidence>
<dbReference type="InterPro" id="IPR011442">
    <property type="entry name" value="TAF6_C"/>
</dbReference>
<evidence type="ECO:0000256" key="5">
    <source>
        <dbReference type="ARBA" id="ARBA00023242"/>
    </source>
</evidence>
<sequence length="570" mass="63702">MNNAFVASEERRKENVSTLSKISVENITKDLSVNATLTEKVTEELSLKVALEFVMILRLATKRMRQQCVYLLKEHVTYALRAHDKLLIWQLVDSDPLESDSDDENSLSEFKLERTIRREGPKRKATCLDTVPNSGAPKAKYSCGWVKSEEVVLKPNQLYLLSKEQQTFYALITEACVGCSESKRRDALQTLITDPSLQSLLPCLSLFIFDAVRVNVMQQNMAMLLYLMRMVRALLANNSLSLYKYLHLFIPSVLTCVLSSQSCAYPMRENHWALREYSGNIMAEILRHFNNVDTTILNRVVGIYRQALYKRPLTTVYGAVIGLGKMGNFVIRACVIPYIGFISSLIKPHLLDLNGHNSNSLDKQAAKYIRHRMLKICTPILTKLHKPPDGVKEYAERYGYLGPFLCDAIVVMRIKARAVADAKKAAEKAKEKDAENKSHAVPSILKAPTIPNRVVSTRPNGLCHHKPAPAQTPGPQTVLPKTLPKLQPLNGLTTQLPKQLVVPAADIVAAQSLLKQPVQQLRTVLLPVKSNIATRVPYACGALNKPNALGCNKGLKVAPRKYLVAVRKTE</sequence>
<dbReference type="GO" id="GO:0051123">
    <property type="term" value="P:RNA polymerase II preinitiation complex assembly"/>
    <property type="evidence" value="ECO:0007669"/>
    <property type="project" value="TreeGrafter"/>
</dbReference>
<comment type="subcellular location">
    <subcellularLocation>
        <location evidence="1">Nucleus</location>
    </subcellularLocation>
</comment>
<gene>
    <name evidence="8" type="primary">LOC115625324</name>
</gene>
<keyword evidence="3" id="KW-0805">Transcription regulation</keyword>
<dbReference type="GO" id="GO:0003713">
    <property type="term" value="F:transcription coactivator activity"/>
    <property type="evidence" value="ECO:0007669"/>
    <property type="project" value="TreeGrafter"/>
</dbReference>
<dbReference type="GO" id="GO:0000124">
    <property type="term" value="C:SAGA complex"/>
    <property type="evidence" value="ECO:0007669"/>
    <property type="project" value="InterPro"/>
</dbReference>
<dbReference type="RefSeq" id="XP_030376207.1">
    <property type="nucleotide sequence ID" value="XM_030520347.1"/>
</dbReference>
<dbReference type="Gene3D" id="1.25.40.770">
    <property type="entry name" value="TAF6, C-terminal HEAT repeat domain"/>
    <property type="match status" value="1"/>
</dbReference>
<evidence type="ECO:0000313" key="7">
    <source>
        <dbReference type="Proteomes" id="UP000504634"/>
    </source>
</evidence>
<dbReference type="CDD" id="cd08050">
    <property type="entry name" value="TAF6C"/>
    <property type="match status" value="1"/>
</dbReference>
<dbReference type="PANTHER" id="PTHR10221:SF9">
    <property type="entry name" value="TRANSCRIPTION INITIATION FACTOR TFIID SUBUNIT 6"/>
    <property type="match status" value="1"/>
</dbReference>
<dbReference type="GO" id="GO:0046695">
    <property type="term" value="C:SLIK (SAGA-like) complex"/>
    <property type="evidence" value="ECO:0007669"/>
    <property type="project" value="InterPro"/>
</dbReference>
<dbReference type="Proteomes" id="UP000504634">
    <property type="component" value="Unplaced"/>
</dbReference>
<feature type="domain" description="TAF6 C-terminal HEAT repeat" evidence="6">
    <location>
        <begin position="160"/>
        <end position="339"/>
    </location>
</feature>
<evidence type="ECO:0000256" key="1">
    <source>
        <dbReference type="ARBA" id="ARBA00004123"/>
    </source>
</evidence>
<keyword evidence="7" id="KW-1185">Reference proteome</keyword>
<organism evidence="7 8">
    <name type="scientific">Drosophila lebanonensis</name>
    <name type="common">Fruit fly</name>
    <name type="synonym">Scaptodrosophila lebanonensis</name>
    <dbReference type="NCBI Taxonomy" id="7225"/>
    <lineage>
        <taxon>Eukaryota</taxon>
        <taxon>Metazoa</taxon>
        <taxon>Ecdysozoa</taxon>
        <taxon>Arthropoda</taxon>
        <taxon>Hexapoda</taxon>
        <taxon>Insecta</taxon>
        <taxon>Pterygota</taxon>
        <taxon>Neoptera</taxon>
        <taxon>Endopterygota</taxon>
        <taxon>Diptera</taxon>
        <taxon>Brachycera</taxon>
        <taxon>Muscomorpha</taxon>
        <taxon>Ephydroidea</taxon>
        <taxon>Drosophilidae</taxon>
        <taxon>Scaptodrosophila</taxon>
    </lineage>
</organism>
<evidence type="ECO:0000256" key="4">
    <source>
        <dbReference type="ARBA" id="ARBA00023163"/>
    </source>
</evidence>
<dbReference type="GeneID" id="115625324"/>
<keyword evidence="4" id="KW-0804">Transcription</keyword>